<organism evidence="1">
    <name type="scientific">viral metagenome</name>
    <dbReference type="NCBI Taxonomy" id="1070528"/>
    <lineage>
        <taxon>unclassified sequences</taxon>
        <taxon>metagenomes</taxon>
        <taxon>organismal metagenomes</taxon>
    </lineage>
</organism>
<evidence type="ECO:0000313" key="1">
    <source>
        <dbReference type="EMBL" id="QHT23536.1"/>
    </source>
</evidence>
<dbReference type="EMBL" id="MN739732">
    <property type="protein sequence ID" value="QHT23536.1"/>
    <property type="molecule type" value="Genomic_DNA"/>
</dbReference>
<reference evidence="1" key="1">
    <citation type="journal article" date="2020" name="Nature">
        <title>Giant virus diversity and host interactions through global metagenomics.</title>
        <authorList>
            <person name="Schulz F."/>
            <person name="Roux S."/>
            <person name="Paez-Espino D."/>
            <person name="Jungbluth S."/>
            <person name="Walsh D.A."/>
            <person name="Denef V.J."/>
            <person name="McMahon K.D."/>
            <person name="Konstantinidis K.T."/>
            <person name="Eloe-Fadrosh E.A."/>
            <person name="Kyrpides N.C."/>
            <person name="Woyke T."/>
        </authorList>
    </citation>
    <scope>NUCLEOTIDE SEQUENCE</scope>
    <source>
        <strain evidence="1">GVMAG-M-3300023179-116</strain>
    </source>
</reference>
<protein>
    <submittedName>
        <fullName evidence="1">Uncharacterized protein</fullName>
    </submittedName>
</protein>
<sequence>MSSAIQFHNLYGYQIANILEKEMKKQVKKNELLYQYGNNNVFICNNCNKRYKNKINYDKHCLLCDFSIENSKESNETSPLVDPTHPVNSKINDCLLIELLKDLLIKYNKLSNEMCEIKKWMSREKKQINILDWLNHNNPIEFQTISSFDEFINNFMISEEYIKKITTSSILDLYLYSIDDLFSNDIENISSNTTNPITPSPMPICCFSQKVNVFYIYTEICTKSAKSIEFHWREASNEDLLRIFNKTKNKLITELCKWNDFQQNQIAETNSNHNHYNNAKDKLDELFNKSILKLMTDISNNHIFQKLKSKLYHKLKTDIKQYVEYEFTFNKP</sequence>
<accession>A0A6C0E341</accession>
<proteinExistence type="predicted"/>
<name>A0A6C0E341_9ZZZZ</name>
<dbReference type="AlphaFoldDB" id="A0A6C0E341"/>